<dbReference type="Proteomes" id="UP000270296">
    <property type="component" value="Unassembled WGS sequence"/>
</dbReference>
<reference evidence="3" key="1">
    <citation type="submission" date="2016-06" db="UniProtKB">
        <authorList>
            <consortium name="WormBaseParasite"/>
        </authorList>
    </citation>
    <scope>IDENTIFICATION</scope>
</reference>
<dbReference type="Gene3D" id="1.25.40.970">
    <property type="match status" value="1"/>
</dbReference>
<dbReference type="InterPro" id="IPR046341">
    <property type="entry name" value="SET_dom_sf"/>
</dbReference>
<evidence type="ECO:0000313" key="2">
    <source>
        <dbReference type="Proteomes" id="UP000270296"/>
    </source>
</evidence>
<dbReference type="WBParaSite" id="SBAD_0000304001-mRNA-1">
    <property type="protein sequence ID" value="SBAD_0000304001-mRNA-1"/>
    <property type="gene ID" value="SBAD_0000304001"/>
</dbReference>
<proteinExistence type="predicted"/>
<dbReference type="SUPFAM" id="SSF82199">
    <property type="entry name" value="SET domain"/>
    <property type="match status" value="1"/>
</dbReference>
<accession>A0A183IH06</accession>
<dbReference type="Gene3D" id="2.170.270.10">
    <property type="entry name" value="SET domain"/>
    <property type="match status" value="1"/>
</dbReference>
<sequence>MGVFAETQSQLEVELCDLRANISPTSCLCVVNGATPLPTDQCVVQLAPEPPGIVHQQVDLTTVTGRILDDKEIVADPERNENFHDSCSALKEYIGEDRMPDDITLLNIFGKIVVNTFSILNDDMNAIGSGLYLQLSALNHSCDPDCVVQFDGAFAVLAALRSDGMIHERISENTISYIDLLASTKERQKLLTERYYFTCTCANCMNVSKDLEKSSLKCFQNSCDGQVLIHSGLDHGECNKCGQLYEDVMLGMFMMQKAVWDMQKLTQLKENHDILSCFPYIPCLHLDTAYKYCMVVIKQQRQVLHPLNIHLVRALDFAFDVCIELQKWHYAAQFGLFTLAAYKSYYPANHPLTGLQLMKIGKILLYNGELEQAKSLLCQAYSILTVTRGADHPLCCSLVDMITQCEGEMHSRGIQN</sequence>
<dbReference type="OrthoDB" id="265717at2759"/>
<evidence type="ECO:0000313" key="1">
    <source>
        <dbReference type="EMBL" id="VDO99304.1"/>
    </source>
</evidence>
<dbReference type="Gene3D" id="1.25.40.10">
    <property type="entry name" value="Tetratricopeptide repeat domain"/>
    <property type="match status" value="1"/>
</dbReference>
<organism evidence="3">
    <name type="scientific">Soboliphyme baturini</name>
    <dbReference type="NCBI Taxonomy" id="241478"/>
    <lineage>
        <taxon>Eukaryota</taxon>
        <taxon>Metazoa</taxon>
        <taxon>Ecdysozoa</taxon>
        <taxon>Nematoda</taxon>
        <taxon>Enoplea</taxon>
        <taxon>Dorylaimia</taxon>
        <taxon>Dioctophymatida</taxon>
        <taxon>Dioctophymatoidea</taxon>
        <taxon>Soboliphymatidae</taxon>
        <taxon>Soboliphyme</taxon>
    </lineage>
</organism>
<keyword evidence="2" id="KW-1185">Reference proteome</keyword>
<dbReference type="PANTHER" id="PTHR12197:SF251">
    <property type="entry name" value="EG:BACR7C10.4 PROTEIN"/>
    <property type="match status" value="1"/>
</dbReference>
<protein>
    <submittedName>
        <fullName evidence="3">SET domain-containing protein</fullName>
    </submittedName>
</protein>
<dbReference type="EMBL" id="UZAM01007466">
    <property type="protein sequence ID" value="VDO99304.1"/>
    <property type="molecule type" value="Genomic_DNA"/>
</dbReference>
<dbReference type="GO" id="GO:0005634">
    <property type="term" value="C:nucleus"/>
    <property type="evidence" value="ECO:0007669"/>
    <property type="project" value="TreeGrafter"/>
</dbReference>
<reference evidence="1 2" key="2">
    <citation type="submission" date="2018-11" db="EMBL/GenBank/DDBJ databases">
        <authorList>
            <consortium name="Pathogen Informatics"/>
        </authorList>
    </citation>
    <scope>NUCLEOTIDE SEQUENCE [LARGE SCALE GENOMIC DNA]</scope>
</reference>
<name>A0A183IH06_9BILA</name>
<dbReference type="InterPro" id="IPR050869">
    <property type="entry name" value="H3K4_H4K5_MeTrfase"/>
</dbReference>
<dbReference type="PANTHER" id="PTHR12197">
    <property type="entry name" value="HISTONE-LYSINE N-METHYLTRANSFERASE SMYD"/>
    <property type="match status" value="1"/>
</dbReference>
<dbReference type="AlphaFoldDB" id="A0A183IH06"/>
<gene>
    <name evidence="1" type="ORF">SBAD_LOCUS2901</name>
</gene>
<evidence type="ECO:0000313" key="3">
    <source>
        <dbReference type="WBParaSite" id="SBAD_0000304001-mRNA-1"/>
    </source>
</evidence>
<dbReference type="InterPro" id="IPR011990">
    <property type="entry name" value="TPR-like_helical_dom_sf"/>
</dbReference>